<name>A0A8S3WPI1_PARAO</name>
<dbReference type="Proteomes" id="UP000691718">
    <property type="component" value="Unassembled WGS sequence"/>
</dbReference>
<organism evidence="1 2">
    <name type="scientific">Parnassius apollo</name>
    <name type="common">Apollo butterfly</name>
    <name type="synonym">Papilio apollo</name>
    <dbReference type="NCBI Taxonomy" id="110799"/>
    <lineage>
        <taxon>Eukaryota</taxon>
        <taxon>Metazoa</taxon>
        <taxon>Ecdysozoa</taxon>
        <taxon>Arthropoda</taxon>
        <taxon>Hexapoda</taxon>
        <taxon>Insecta</taxon>
        <taxon>Pterygota</taxon>
        <taxon>Neoptera</taxon>
        <taxon>Endopterygota</taxon>
        <taxon>Lepidoptera</taxon>
        <taxon>Glossata</taxon>
        <taxon>Ditrysia</taxon>
        <taxon>Papilionoidea</taxon>
        <taxon>Papilionidae</taxon>
        <taxon>Parnassiinae</taxon>
        <taxon>Parnassini</taxon>
        <taxon>Parnassius</taxon>
        <taxon>Parnassius</taxon>
    </lineage>
</organism>
<reference evidence="1" key="1">
    <citation type="submission" date="2021-04" db="EMBL/GenBank/DDBJ databases">
        <authorList>
            <person name="Tunstrom K."/>
        </authorList>
    </citation>
    <scope>NUCLEOTIDE SEQUENCE</scope>
</reference>
<dbReference type="AlphaFoldDB" id="A0A8S3WPI1"/>
<protein>
    <submittedName>
        <fullName evidence="1">(apollo) hypothetical protein</fullName>
    </submittedName>
</protein>
<evidence type="ECO:0000313" key="2">
    <source>
        <dbReference type="Proteomes" id="UP000691718"/>
    </source>
</evidence>
<gene>
    <name evidence="1" type="ORF">PAPOLLO_LOCUS8688</name>
</gene>
<dbReference type="EMBL" id="CAJQZP010000625">
    <property type="protein sequence ID" value="CAG4973034.1"/>
    <property type="molecule type" value="Genomic_DNA"/>
</dbReference>
<sequence>MSQFTTLELAIIAIGLDDEDRSSKNNRRRFWVHKMRPTGERGAATASCQRVDAAQTASCQRVNAAQTACLQCVVKRSRLPSSPDSGKLAVSELSANLRCQCKIYLKSNT</sequence>
<keyword evidence="2" id="KW-1185">Reference proteome</keyword>
<accession>A0A8S3WPI1</accession>
<proteinExistence type="predicted"/>
<comment type="caution">
    <text evidence="1">The sequence shown here is derived from an EMBL/GenBank/DDBJ whole genome shotgun (WGS) entry which is preliminary data.</text>
</comment>
<evidence type="ECO:0000313" key="1">
    <source>
        <dbReference type="EMBL" id="CAG4973034.1"/>
    </source>
</evidence>